<dbReference type="PRINTS" id="PR00039">
    <property type="entry name" value="HTHLYSR"/>
</dbReference>
<dbReference type="InterPro" id="IPR005119">
    <property type="entry name" value="LysR_subst-bd"/>
</dbReference>
<dbReference type="Gene3D" id="3.40.190.290">
    <property type="match status" value="1"/>
</dbReference>
<gene>
    <name evidence="6" type="ORF">ABU614_06345</name>
</gene>
<feature type="domain" description="HTH lysR-type" evidence="5">
    <location>
        <begin position="11"/>
        <end position="61"/>
    </location>
</feature>
<dbReference type="Gene3D" id="1.10.10.10">
    <property type="entry name" value="Winged helix-like DNA-binding domain superfamily/Winged helix DNA-binding domain"/>
    <property type="match status" value="1"/>
</dbReference>
<comment type="similarity">
    <text evidence="1">Belongs to the LysR transcriptional regulatory family.</text>
</comment>
<proteinExistence type="inferred from homology"/>
<dbReference type="EMBL" id="CP159925">
    <property type="protein sequence ID" value="XCO76405.1"/>
    <property type="molecule type" value="Genomic_DNA"/>
</dbReference>
<evidence type="ECO:0000256" key="4">
    <source>
        <dbReference type="ARBA" id="ARBA00023163"/>
    </source>
</evidence>
<dbReference type="Pfam" id="PF03466">
    <property type="entry name" value="LysR_substrate"/>
    <property type="match status" value="1"/>
</dbReference>
<dbReference type="AlphaFoldDB" id="A0AAU8MVB2"/>
<dbReference type="RefSeq" id="WP_363799761.1">
    <property type="nucleotide sequence ID" value="NZ_CP159925.1"/>
</dbReference>
<keyword evidence="4" id="KW-0804">Transcription</keyword>
<dbReference type="InterPro" id="IPR036388">
    <property type="entry name" value="WH-like_DNA-bd_sf"/>
</dbReference>
<name>A0AAU8MVB2_9GAMM</name>
<accession>A0AAU8MVB2</accession>
<dbReference type="InterPro" id="IPR000847">
    <property type="entry name" value="LysR_HTH_N"/>
</dbReference>
<dbReference type="InterPro" id="IPR036390">
    <property type="entry name" value="WH_DNA-bd_sf"/>
</dbReference>
<protein>
    <submittedName>
        <fullName evidence="6">LysR family transcriptional regulator</fullName>
    </submittedName>
</protein>
<keyword evidence="3" id="KW-0238">DNA-binding</keyword>
<keyword evidence="2" id="KW-0805">Transcription regulation</keyword>
<dbReference type="PROSITE" id="PS50931">
    <property type="entry name" value="HTH_LYSR"/>
    <property type="match status" value="1"/>
</dbReference>
<dbReference type="PANTHER" id="PTHR30537">
    <property type="entry name" value="HTH-TYPE TRANSCRIPTIONAL REGULATOR"/>
    <property type="match status" value="1"/>
</dbReference>
<dbReference type="Pfam" id="PF00126">
    <property type="entry name" value="HTH_1"/>
    <property type="match status" value="1"/>
</dbReference>
<dbReference type="GO" id="GO:0003700">
    <property type="term" value="F:DNA-binding transcription factor activity"/>
    <property type="evidence" value="ECO:0007669"/>
    <property type="project" value="InterPro"/>
</dbReference>
<evidence type="ECO:0000256" key="3">
    <source>
        <dbReference type="ARBA" id="ARBA00023125"/>
    </source>
</evidence>
<organism evidence="6">
    <name type="scientific">Lysobacter firmicutimachus</name>
    <dbReference type="NCBI Taxonomy" id="1792846"/>
    <lineage>
        <taxon>Bacteria</taxon>
        <taxon>Pseudomonadati</taxon>
        <taxon>Pseudomonadota</taxon>
        <taxon>Gammaproteobacteria</taxon>
        <taxon>Lysobacterales</taxon>
        <taxon>Lysobacteraceae</taxon>
        <taxon>Lysobacter</taxon>
    </lineage>
</organism>
<evidence type="ECO:0000259" key="5">
    <source>
        <dbReference type="PROSITE" id="PS50931"/>
    </source>
</evidence>
<reference evidence="6" key="1">
    <citation type="submission" date="2024-06" db="EMBL/GenBank/DDBJ databases">
        <authorList>
            <person name="Li S."/>
        </authorList>
    </citation>
    <scope>NUCLEOTIDE SEQUENCE</scope>
    <source>
        <strain evidence="6">SR10</strain>
    </source>
</reference>
<dbReference type="CDD" id="cd08474">
    <property type="entry name" value="PBP2_CrgA_like_5"/>
    <property type="match status" value="1"/>
</dbReference>
<dbReference type="GO" id="GO:0043565">
    <property type="term" value="F:sequence-specific DNA binding"/>
    <property type="evidence" value="ECO:0007669"/>
    <property type="project" value="TreeGrafter"/>
</dbReference>
<dbReference type="SUPFAM" id="SSF46785">
    <property type="entry name" value="Winged helix' DNA-binding domain"/>
    <property type="match status" value="1"/>
</dbReference>
<sequence length="298" mass="32709">MSAHPLPAVLAFARVAHCGSFTRAAAELEVSPSALSQTVRALEARLGVRLLNRTTRRVGLTEHGARFLEQIAPALAQIEAAFDDLDAVRDRPTGRLRINTGRTALKILVEPHLPAFLARYPELEVELFVDDTLADLVEGGFDAGIRLGETLARDMVAVPVGGAQRQVVVAAPAYFARRPAPRTPQDLVGHDCIRLRLPGSRRLHPFEFHSDGRDVAVEVQGRLILNEGGAILDAARAGLGLAQLFEPIARQDLRAGRLVEVLQDYLPPFPGFYVYYPARRQLPPKLRVFVDFLREALG</sequence>
<dbReference type="InterPro" id="IPR058163">
    <property type="entry name" value="LysR-type_TF_proteobact-type"/>
</dbReference>
<dbReference type="SUPFAM" id="SSF53850">
    <property type="entry name" value="Periplasmic binding protein-like II"/>
    <property type="match status" value="1"/>
</dbReference>
<evidence type="ECO:0000313" key="6">
    <source>
        <dbReference type="EMBL" id="XCO76405.1"/>
    </source>
</evidence>
<dbReference type="GO" id="GO:0006351">
    <property type="term" value="P:DNA-templated transcription"/>
    <property type="evidence" value="ECO:0007669"/>
    <property type="project" value="TreeGrafter"/>
</dbReference>
<dbReference type="PANTHER" id="PTHR30537:SF1">
    <property type="entry name" value="HTH-TYPE TRANSCRIPTIONAL REGULATOR PGRR"/>
    <property type="match status" value="1"/>
</dbReference>
<evidence type="ECO:0000256" key="2">
    <source>
        <dbReference type="ARBA" id="ARBA00023015"/>
    </source>
</evidence>
<dbReference type="FunFam" id="1.10.10.10:FF:000001">
    <property type="entry name" value="LysR family transcriptional regulator"/>
    <property type="match status" value="1"/>
</dbReference>
<evidence type="ECO:0000256" key="1">
    <source>
        <dbReference type="ARBA" id="ARBA00009437"/>
    </source>
</evidence>